<evidence type="ECO:0000313" key="5">
    <source>
        <dbReference type="Proteomes" id="UP000018922"/>
    </source>
</evidence>
<keyword evidence="5" id="KW-1185">Reference proteome</keyword>
<dbReference type="Gene3D" id="3.40.50.2300">
    <property type="match status" value="1"/>
</dbReference>
<dbReference type="HOGENOM" id="CLU_000445_69_12_5"/>
<organism evidence="4 5">
    <name type="scientific">Magnetospirillum gryphiswaldense (strain DSM 6361 / JCM 21280 / NBRC 15271 / MSR-1)</name>
    <dbReference type="NCBI Taxonomy" id="431944"/>
    <lineage>
        <taxon>Bacteria</taxon>
        <taxon>Pseudomonadati</taxon>
        <taxon>Pseudomonadota</taxon>
        <taxon>Alphaproteobacteria</taxon>
        <taxon>Rhodospirillales</taxon>
        <taxon>Rhodospirillaceae</taxon>
        <taxon>Magnetospirillum</taxon>
    </lineage>
</organism>
<dbReference type="STRING" id="1430440.MGMSRv2__0456"/>
<feature type="modified residue" description="4-aspartylphosphate" evidence="2">
    <location>
        <position position="55"/>
    </location>
</feature>
<keyword evidence="1 2" id="KW-0597">Phosphoprotein</keyword>
<dbReference type="PROSITE" id="PS50110">
    <property type="entry name" value="RESPONSE_REGULATORY"/>
    <property type="match status" value="1"/>
</dbReference>
<evidence type="ECO:0000256" key="1">
    <source>
        <dbReference type="ARBA" id="ARBA00022553"/>
    </source>
</evidence>
<feature type="domain" description="Response regulatory" evidence="3">
    <location>
        <begin position="5"/>
        <end position="122"/>
    </location>
</feature>
<dbReference type="SUPFAM" id="SSF52172">
    <property type="entry name" value="CheY-like"/>
    <property type="match status" value="1"/>
</dbReference>
<proteinExistence type="predicted"/>
<evidence type="ECO:0000259" key="3">
    <source>
        <dbReference type="PROSITE" id="PS50110"/>
    </source>
</evidence>
<dbReference type="InterPro" id="IPR050595">
    <property type="entry name" value="Bact_response_regulator"/>
</dbReference>
<evidence type="ECO:0000256" key="2">
    <source>
        <dbReference type="PROSITE-ProRule" id="PRU00169"/>
    </source>
</evidence>
<dbReference type="InterPro" id="IPR011006">
    <property type="entry name" value="CheY-like_superfamily"/>
</dbReference>
<dbReference type="PANTHER" id="PTHR44591">
    <property type="entry name" value="STRESS RESPONSE REGULATOR PROTEIN 1"/>
    <property type="match status" value="1"/>
</dbReference>
<gene>
    <name evidence="4" type="ordered locus">MGMSRv2__0456</name>
</gene>
<dbReference type="EMBL" id="HG794546">
    <property type="protein sequence ID" value="CDK97671.1"/>
    <property type="molecule type" value="Genomic_DNA"/>
</dbReference>
<protein>
    <submittedName>
        <fullName evidence="4">Signal transduction response regulator(Chemotaxis protein CheY)</fullName>
    </submittedName>
</protein>
<reference evidence="4 5" key="1">
    <citation type="journal article" date="2014" name="Genome Announc.">
        <title>Complete genome sequence of Magnetospirillum gryphiswaldense MSR-1.</title>
        <authorList>
            <person name="Wang X."/>
            <person name="Wang Q."/>
            <person name="Zhang W."/>
            <person name="Wang Y."/>
            <person name="Li L."/>
            <person name="Wen T."/>
            <person name="Zhang T."/>
            <person name="Zhang Y."/>
            <person name="Xu J."/>
            <person name="Hu J."/>
            <person name="Li S."/>
            <person name="Liu L."/>
            <person name="Liu J."/>
            <person name="Jiang W."/>
            <person name="Tian J."/>
            <person name="Li Y."/>
            <person name="Schuler D."/>
            <person name="Wang L."/>
            <person name="Li J."/>
        </authorList>
    </citation>
    <scope>NUCLEOTIDE SEQUENCE [LARGE SCALE GENOMIC DNA]</scope>
    <source>
        <strain evidence="5">DSM 6361 / JCM 21280 / NBRC 15271 / MSR-1</strain>
    </source>
</reference>
<dbReference type="GO" id="GO:0000160">
    <property type="term" value="P:phosphorelay signal transduction system"/>
    <property type="evidence" value="ECO:0007669"/>
    <property type="project" value="InterPro"/>
</dbReference>
<accession>V6F034</accession>
<dbReference type="PANTHER" id="PTHR44591:SF3">
    <property type="entry name" value="RESPONSE REGULATORY DOMAIN-CONTAINING PROTEIN"/>
    <property type="match status" value="1"/>
</dbReference>
<dbReference type="KEGG" id="mgy:MGMSRv2__0456"/>
<dbReference type="eggNOG" id="COG0745">
    <property type="taxonomic scope" value="Bacteria"/>
</dbReference>
<dbReference type="SMART" id="SM00448">
    <property type="entry name" value="REC"/>
    <property type="match status" value="1"/>
</dbReference>
<evidence type="ECO:0000313" key="4">
    <source>
        <dbReference type="EMBL" id="CDK97671.1"/>
    </source>
</evidence>
<sequence>MPVRTVLVVEDSPLTRRMIRRMLEQHGSLDVVEAGDGREAMEILNSQAVDIVLSDLHMEPMDGHGLMAEMRLRPALAHLPFIMMTAQHCPDSIRRTIGDHSSHYLPKPFTREQLYAALQRSSARQAA</sequence>
<name>V6F034_MAGGM</name>
<dbReference type="AlphaFoldDB" id="V6F034"/>
<dbReference type="Proteomes" id="UP000018922">
    <property type="component" value="Chromosome I"/>
</dbReference>
<dbReference type="InterPro" id="IPR001789">
    <property type="entry name" value="Sig_transdc_resp-reg_receiver"/>
</dbReference>
<dbReference type="Pfam" id="PF00072">
    <property type="entry name" value="Response_reg"/>
    <property type="match status" value="1"/>
</dbReference>